<name>A0AAV4AHB4_9GAST</name>
<proteinExistence type="predicted"/>
<dbReference type="AlphaFoldDB" id="A0AAV4AHB4"/>
<keyword evidence="2" id="KW-1185">Reference proteome</keyword>
<accession>A0AAV4AHB4</accession>
<sequence length="93" mass="10277">MADPLQTQALIYLGHLFSTPKAAAAEVLLFFPKPWFFLKSRLAPEPITGADFCLIYTAIYCISKSGVPLSPPGRLICVLIRASKQDPKDLQQK</sequence>
<dbReference type="EMBL" id="BLXT01003772">
    <property type="protein sequence ID" value="GFO06422.1"/>
    <property type="molecule type" value="Genomic_DNA"/>
</dbReference>
<comment type="caution">
    <text evidence="1">The sequence shown here is derived from an EMBL/GenBank/DDBJ whole genome shotgun (WGS) entry which is preliminary data.</text>
</comment>
<reference evidence="1 2" key="1">
    <citation type="journal article" date="2021" name="Elife">
        <title>Chloroplast acquisition without the gene transfer in kleptoplastic sea slugs, Plakobranchus ocellatus.</title>
        <authorList>
            <person name="Maeda T."/>
            <person name="Takahashi S."/>
            <person name="Yoshida T."/>
            <person name="Shimamura S."/>
            <person name="Takaki Y."/>
            <person name="Nagai Y."/>
            <person name="Toyoda A."/>
            <person name="Suzuki Y."/>
            <person name="Arimoto A."/>
            <person name="Ishii H."/>
            <person name="Satoh N."/>
            <person name="Nishiyama T."/>
            <person name="Hasebe M."/>
            <person name="Maruyama T."/>
            <person name="Minagawa J."/>
            <person name="Obokata J."/>
            <person name="Shigenobu S."/>
        </authorList>
    </citation>
    <scope>NUCLEOTIDE SEQUENCE [LARGE SCALE GENOMIC DNA]</scope>
</reference>
<protein>
    <submittedName>
        <fullName evidence="1">Uncharacterized protein</fullName>
    </submittedName>
</protein>
<organism evidence="1 2">
    <name type="scientific">Plakobranchus ocellatus</name>
    <dbReference type="NCBI Taxonomy" id="259542"/>
    <lineage>
        <taxon>Eukaryota</taxon>
        <taxon>Metazoa</taxon>
        <taxon>Spiralia</taxon>
        <taxon>Lophotrochozoa</taxon>
        <taxon>Mollusca</taxon>
        <taxon>Gastropoda</taxon>
        <taxon>Heterobranchia</taxon>
        <taxon>Euthyneura</taxon>
        <taxon>Panpulmonata</taxon>
        <taxon>Sacoglossa</taxon>
        <taxon>Placobranchoidea</taxon>
        <taxon>Plakobranchidae</taxon>
        <taxon>Plakobranchus</taxon>
    </lineage>
</organism>
<gene>
    <name evidence="1" type="ORF">PoB_003292700</name>
</gene>
<evidence type="ECO:0000313" key="2">
    <source>
        <dbReference type="Proteomes" id="UP000735302"/>
    </source>
</evidence>
<dbReference type="Proteomes" id="UP000735302">
    <property type="component" value="Unassembled WGS sequence"/>
</dbReference>
<evidence type="ECO:0000313" key="1">
    <source>
        <dbReference type="EMBL" id="GFO06422.1"/>
    </source>
</evidence>